<organism evidence="2 3">
    <name type="scientific">Malacoplasma iowae 695</name>
    <dbReference type="NCBI Taxonomy" id="1048830"/>
    <lineage>
        <taxon>Bacteria</taxon>
        <taxon>Bacillati</taxon>
        <taxon>Mycoplasmatota</taxon>
        <taxon>Mycoplasmoidales</taxon>
        <taxon>Mycoplasmoidaceae</taxon>
        <taxon>Malacoplasma</taxon>
    </lineage>
</organism>
<keyword evidence="1" id="KW-0472">Membrane</keyword>
<reference evidence="2 3" key="1">
    <citation type="submission" date="2018-11" db="EMBL/GenBank/DDBJ databases">
        <title>The first complete genome sequence of Mycoplasma iowae strain 695.</title>
        <authorList>
            <person name="Ghanem M."/>
            <person name="El-Gazzar M."/>
        </authorList>
    </citation>
    <scope>NUCLEOTIDE SEQUENCE [LARGE SCALE GENOMIC DNA]</scope>
    <source>
        <strain evidence="2 3">695</strain>
    </source>
</reference>
<protein>
    <submittedName>
        <fullName evidence="2">Uncharacterized protein</fullName>
    </submittedName>
</protein>
<name>A0A6P1LD53_MALIO</name>
<dbReference type="Proteomes" id="UP000464283">
    <property type="component" value="Chromosome"/>
</dbReference>
<dbReference type="AlphaFoldDB" id="A0A6P1LD53"/>
<keyword evidence="1" id="KW-1133">Transmembrane helix</keyword>
<keyword evidence="1" id="KW-0812">Transmembrane</keyword>
<proteinExistence type="predicted"/>
<sequence>MLPNATSFNILLFFIKISPYFCLDKVYKKKKKNKGVCKFLINFHKFAKKNKKRMLFQHSSHFVFS</sequence>
<evidence type="ECO:0000313" key="2">
    <source>
        <dbReference type="EMBL" id="QHG90127.1"/>
    </source>
</evidence>
<gene>
    <name evidence="2" type="ORF">EER00_04555</name>
</gene>
<dbReference type="EMBL" id="CP033512">
    <property type="protein sequence ID" value="QHG90127.1"/>
    <property type="molecule type" value="Genomic_DNA"/>
</dbReference>
<feature type="transmembrane region" description="Helical" evidence="1">
    <location>
        <begin position="6"/>
        <end position="23"/>
    </location>
</feature>
<evidence type="ECO:0000313" key="3">
    <source>
        <dbReference type="Proteomes" id="UP000464283"/>
    </source>
</evidence>
<accession>A0A6P1LD53</accession>
<evidence type="ECO:0000256" key="1">
    <source>
        <dbReference type="SAM" id="Phobius"/>
    </source>
</evidence>